<organism evidence="1 2">
    <name type="scientific">Actinacidiphila glaucinigra</name>
    <dbReference type="NCBI Taxonomy" id="235986"/>
    <lineage>
        <taxon>Bacteria</taxon>
        <taxon>Bacillati</taxon>
        <taxon>Actinomycetota</taxon>
        <taxon>Actinomycetes</taxon>
        <taxon>Kitasatosporales</taxon>
        <taxon>Streptomycetaceae</taxon>
        <taxon>Actinacidiphila</taxon>
    </lineage>
</organism>
<sequence>MSFHARLYFPRRCLWDLRWGPPWDVEAEVRVPCDREKDCGGHTLAVSERSYDTPADSARGLAEATTWLLAQAVSRPPYAWRSLDPGCGCLPGLVD</sequence>
<dbReference type="EMBL" id="FZOF01000022">
    <property type="protein sequence ID" value="SNT36830.1"/>
    <property type="molecule type" value="Genomic_DNA"/>
</dbReference>
<evidence type="ECO:0000313" key="1">
    <source>
        <dbReference type="EMBL" id="SNT36830.1"/>
    </source>
</evidence>
<accession>A0A239M2L8</accession>
<keyword evidence="2" id="KW-1185">Reference proteome</keyword>
<name>A0A239M2L8_9ACTN</name>
<dbReference type="OrthoDB" id="4212258at2"/>
<proteinExistence type="predicted"/>
<reference evidence="1 2" key="1">
    <citation type="submission" date="2017-06" db="EMBL/GenBank/DDBJ databases">
        <authorList>
            <person name="Kim H.J."/>
            <person name="Triplett B.A."/>
        </authorList>
    </citation>
    <scope>NUCLEOTIDE SEQUENCE [LARGE SCALE GENOMIC DNA]</scope>
    <source>
        <strain evidence="1 2">CGMCC 4.1858</strain>
    </source>
</reference>
<evidence type="ECO:0000313" key="2">
    <source>
        <dbReference type="Proteomes" id="UP000198280"/>
    </source>
</evidence>
<dbReference type="Proteomes" id="UP000198280">
    <property type="component" value="Unassembled WGS sequence"/>
</dbReference>
<dbReference type="AlphaFoldDB" id="A0A239M2L8"/>
<protein>
    <submittedName>
        <fullName evidence="1">Uncharacterized protein</fullName>
    </submittedName>
</protein>
<gene>
    <name evidence="1" type="ORF">SAMN05216252_122106</name>
</gene>
<dbReference type="RefSeq" id="WP_089227360.1">
    <property type="nucleotide sequence ID" value="NZ_FZOF01000022.1"/>
</dbReference>